<sequence>MNLKYVAGAGIFALMMTGMASTALAQQSKIVELYKSPYCGCCGAWGDHMKAAGFQIKEHNIEDLALVKAKYGVADDLQSCHTAIIDGHVIEGHVPAQDIEKLLAEGGEKSGLAVPGMPVGSPGMEQGGMTEPYQVIRFSKTERSVFAQH</sequence>
<dbReference type="OrthoDB" id="14727at2"/>
<dbReference type="Proteomes" id="UP000252893">
    <property type="component" value="Unassembled WGS sequence"/>
</dbReference>
<dbReference type="AlphaFoldDB" id="A0A366DG02"/>
<reference evidence="2 3" key="1">
    <citation type="submission" date="2018-06" db="EMBL/GenBank/DDBJ databases">
        <title>Genomic Encyclopedia of Type Strains, Phase IV (KMG-IV): sequencing the most valuable type-strain genomes for metagenomic binning, comparative biology and taxonomic classification.</title>
        <authorList>
            <person name="Goeker M."/>
        </authorList>
    </citation>
    <scope>NUCLEOTIDE SEQUENCE [LARGE SCALE GENOMIC DNA]</scope>
    <source>
        <strain evidence="2 3">DSM 25619</strain>
    </source>
</reference>
<accession>A0A366DG02</accession>
<dbReference type="Pfam" id="PF04214">
    <property type="entry name" value="DUF411"/>
    <property type="match status" value="1"/>
</dbReference>
<dbReference type="InterPro" id="IPR007332">
    <property type="entry name" value="DUF411"/>
</dbReference>
<proteinExistence type="predicted"/>
<organism evidence="2 3">
    <name type="scientific">Pseudochrobactrum asaccharolyticum</name>
    <dbReference type="NCBI Taxonomy" id="354351"/>
    <lineage>
        <taxon>Bacteria</taxon>
        <taxon>Pseudomonadati</taxon>
        <taxon>Pseudomonadota</taxon>
        <taxon>Alphaproteobacteria</taxon>
        <taxon>Hyphomicrobiales</taxon>
        <taxon>Brucellaceae</taxon>
        <taxon>Pseudochrobactrum</taxon>
    </lineage>
</organism>
<protein>
    <recommendedName>
        <fullName evidence="4">CopG family transcriptional regulator</fullName>
    </recommendedName>
</protein>
<comment type="caution">
    <text evidence="2">The sequence shown here is derived from an EMBL/GenBank/DDBJ whole genome shotgun (WGS) entry which is preliminary data.</text>
</comment>
<dbReference type="RefSeq" id="WP_113946440.1">
    <property type="nucleotide sequence ID" value="NZ_JBHEEG010000016.1"/>
</dbReference>
<dbReference type="EMBL" id="QNRH01000017">
    <property type="protein sequence ID" value="RBO89003.1"/>
    <property type="molecule type" value="Genomic_DNA"/>
</dbReference>
<keyword evidence="3" id="KW-1185">Reference proteome</keyword>
<dbReference type="InterPro" id="IPR036249">
    <property type="entry name" value="Thioredoxin-like_sf"/>
</dbReference>
<evidence type="ECO:0008006" key="4">
    <source>
        <dbReference type="Google" id="ProtNLM"/>
    </source>
</evidence>
<dbReference type="SUPFAM" id="SSF52833">
    <property type="entry name" value="Thioredoxin-like"/>
    <property type="match status" value="1"/>
</dbReference>
<feature type="signal peptide" evidence="1">
    <location>
        <begin position="1"/>
        <end position="25"/>
    </location>
</feature>
<name>A0A366DG02_9HYPH</name>
<feature type="chain" id="PRO_5016721520" description="CopG family transcriptional regulator" evidence="1">
    <location>
        <begin position="26"/>
        <end position="149"/>
    </location>
</feature>
<gene>
    <name evidence="2" type="ORF">DFR47_1179</name>
</gene>
<evidence type="ECO:0000313" key="3">
    <source>
        <dbReference type="Proteomes" id="UP000252893"/>
    </source>
</evidence>
<keyword evidence="1" id="KW-0732">Signal</keyword>
<evidence type="ECO:0000313" key="2">
    <source>
        <dbReference type="EMBL" id="RBO89003.1"/>
    </source>
</evidence>
<evidence type="ECO:0000256" key="1">
    <source>
        <dbReference type="SAM" id="SignalP"/>
    </source>
</evidence>